<protein>
    <recommendedName>
        <fullName evidence="4">Tyr recombinase domain-containing protein</fullName>
    </recommendedName>
</protein>
<gene>
    <name evidence="2" type="ORF">R3P38DRAFT_2660621</name>
</gene>
<reference evidence="2 3" key="1">
    <citation type="journal article" date="2024" name="J Genomics">
        <title>Draft genome sequencing and assembly of Favolaschia claudopus CIRM-BRFM 2984 isolated from oak limbs.</title>
        <authorList>
            <person name="Navarro D."/>
            <person name="Drula E."/>
            <person name="Chaduli D."/>
            <person name="Cazenave R."/>
            <person name="Ahrendt S."/>
            <person name="Wang J."/>
            <person name="Lipzen A."/>
            <person name="Daum C."/>
            <person name="Barry K."/>
            <person name="Grigoriev I.V."/>
            <person name="Favel A."/>
            <person name="Rosso M.N."/>
            <person name="Martin F."/>
        </authorList>
    </citation>
    <scope>NUCLEOTIDE SEQUENCE [LARGE SCALE GENOMIC DNA]</scope>
    <source>
        <strain evidence="2 3">CIRM-BRFM 2984</strain>
    </source>
</reference>
<sequence length="701" mass="79086">MPKTPKKPTSKPKTPYTITKGHKRGLLAQSGKATLENIVALQQHGLKANGKAFNTTKKYDESVAAGRRWLEDDLEEDVDQIAPDAAEFQSEPDGESSFKFDDPAYKRAFDAIPNVHSPEMVSLYLVYKIYGQGRKIGTADTIHAAFKHMWKMSDGDKYRGKWNFNATTAAWEGNPVDSAKVQDTMVAIKNKCGKDGGDRKHSLAMSEEFMSQMFAWSEEQCPASKYAEKSTTVEEQNLKTKHLAFKCFASTSWIIWSRCFELIKLQRKHLTFGLEDSKAFNTPYFELQLTNRKGWQKRVNRSQKEADLRSGKFKICAQPDLPACDSFKWMTRWVKYLEEDIYRRPLDPQDYIFPATGANGIVQTGEHISHDDVQKWITEFASGAGLPRANGTFSTHCFRRGGAQYRFMFAPVGRRWTLRQVRWWGGWAEGEHRDTLIKYLLDELNTYEDDYSGMLLPTQPDTDKTFLGEASSTAPATTENITMLHQSLSADIRALSNGFDKLLHILPVRSGAYYNMPINNSMPISVQTQALPVPGAFGWVQPHIPIPQPSLASHPHHPPISNSSNVPHSVIFTHKGTHKGRPLPDSGLIVPDVPVTLPSGMKSKRSESWIIIVRHWEEGDATHGLTTPLKDWPKEWLTGANKPLAMKHTHRRIVATEFIDQYKRDKKAFLAAYPEANQGASALLKAINKARLARGDLVTRK</sequence>
<dbReference type="AlphaFoldDB" id="A0AAV9ZQG0"/>
<dbReference type="InterPro" id="IPR013762">
    <property type="entry name" value="Integrase-like_cat_sf"/>
</dbReference>
<dbReference type="GO" id="GO:0015074">
    <property type="term" value="P:DNA integration"/>
    <property type="evidence" value="ECO:0007669"/>
    <property type="project" value="InterPro"/>
</dbReference>
<evidence type="ECO:0008006" key="4">
    <source>
        <dbReference type="Google" id="ProtNLM"/>
    </source>
</evidence>
<dbReference type="Proteomes" id="UP001362999">
    <property type="component" value="Unassembled WGS sequence"/>
</dbReference>
<dbReference type="InterPro" id="IPR011010">
    <property type="entry name" value="DNA_brk_join_enz"/>
</dbReference>
<dbReference type="SUPFAM" id="SSF56349">
    <property type="entry name" value="DNA breaking-rejoining enzymes"/>
    <property type="match status" value="1"/>
</dbReference>
<keyword evidence="3" id="KW-1185">Reference proteome</keyword>
<keyword evidence="1" id="KW-0233">DNA recombination</keyword>
<name>A0AAV9ZQG0_9AGAR</name>
<evidence type="ECO:0000313" key="2">
    <source>
        <dbReference type="EMBL" id="KAK6988703.1"/>
    </source>
</evidence>
<proteinExistence type="predicted"/>
<evidence type="ECO:0000256" key="1">
    <source>
        <dbReference type="ARBA" id="ARBA00023172"/>
    </source>
</evidence>
<dbReference type="EMBL" id="JAWWNJ010000121">
    <property type="protein sequence ID" value="KAK6988703.1"/>
    <property type="molecule type" value="Genomic_DNA"/>
</dbReference>
<dbReference type="GO" id="GO:0006310">
    <property type="term" value="P:DNA recombination"/>
    <property type="evidence" value="ECO:0007669"/>
    <property type="project" value="UniProtKB-KW"/>
</dbReference>
<dbReference type="GO" id="GO:0003677">
    <property type="term" value="F:DNA binding"/>
    <property type="evidence" value="ECO:0007669"/>
    <property type="project" value="InterPro"/>
</dbReference>
<dbReference type="Gene3D" id="1.10.443.10">
    <property type="entry name" value="Intergrase catalytic core"/>
    <property type="match status" value="1"/>
</dbReference>
<accession>A0AAV9ZQG0</accession>
<evidence type="ECO:0000313" key="3">
    <source>
        <dbReference type="Proteomes" id="UP001362999"/>
    </source>
</evidence>
<organism evidence="2 3">
    <name type="scientific">Favolaschia claudopus</name>
    <dbReference type="NCBI Taxonomy" id="2862362"/>
    <lineage>
        <taxon>Eukaryota</taxon>
        <taxon>Fungi</taxon>
        <taxon>Dikarya</taxon>
        <taxon>Basidiomycota</taxon>
        <taxon>Agaricomycotina</taxon>
        <taxon>Agaricomycetes</taxon>
        <taxon>Agaricomycetidae</taxon>
        <taxon>Agaricales</taxon>
        <taxon>Marasmiineae</taxon>
        <taxon>Mycenaceae</taxon>
        <taxon>Favolaschia</taxon>
    </lineage>
</organism>
<comment type="caution">
    <text evidence="2">The sequence shown here is derived from an EMBL/GenBank/DDBJ whole genome shotgun (WGS) entry which is preliminary data.</text>
</comment>